<keyword evidence="4" id="KW-1185">Reference proteome</keyword>
<name>M4B4A9_HYAAE</name>
<dbReference type="Pfam" id="PF12796">
    <property type="entry name" value="Ank_2"/>
    <property type="match status" value="2"/>
</dbReference>
<dbReference type="InterPro" id="IPR036770">
    <property type="entry name" value="Ankyrin_rpt-contain_sf"/>
</dbReference>
<dbReference type="InterPro" id="IPR002110">
    <property type="entry name" value="Ankyrin_rpt"/>
</dbReference>
<dbReference type="EMBL" id="JH598253">
    <property type="status" value="NOT_ANNOTATED_CDS"/>
    <property type="molecule type" value="Genomic_DNA"/>
</dbReference>
<keyword evidence="1" id="KW-0677">Repeat</keyword>
<dbReference type="SMART" id="SM00248">
    <property type="entry name" value="ANK"/>
    <property type="match status" value="5"/>
</dbReference>
<accession>M4B4A9</accession>
<dbReference type="PANTHER" id="PTHR24198:SF165">
    <property type="entry name" value="ANKYRIN REPEAT-CONTAINING PROTEIN-RELATED"/>
    <property type="match status" value="1"/>
</dbReference>
<evidence type="ECO:0000313" key="3">
    <source>
        <dbReference type="EnsemblProtists" id="HpaP801108"/>
    </source>
</evidence>
<keyword evidence="2" id="KW-0040">ANK repeat</keyword>
<dbReference type="eggNOG" id="KOG0504">
    <property type="taxonomic scope" value="Eukaryota"/>
</dbReference>
<evidence type="ECO:0000256" key="1">
    <source>
        <dbReference type="ARBA" id="ARBA00022737"/>
    </source>
</evidence>
<dbReference type="InParanoid" id="M4B4A9"/>
<sequence length="356" mass="38754">MKPYLAIQLSHADIVYMMAGGGDTLSVATLSLQDKDVPIDEKLDAVRQSVIAGNVDRFLVTVGDLGDQSPLVYLMDWLHTWQQEYEAFVHVLGIQEDTEEHNEPNEMEKDLANVEAEAEQLMTGFGKVTMALLQRLGVKDLDSVVDRHGWTLLMQAANSGLYELAEGLVARKADVNYSGTAKNAFNPLYLAVESEHTAVALLLLEKGAIASATKLVRTPSIGAEDGEKNDTEDEDCALFQACRFGQFSVIKEMLARGVDVNFALPSNGDRALHVSVMFGMQKVIELLVDDEAIDLNALNKIGQTCLFGCSCVELMKLLVTQGVDPKIEDIDGETALSMAHALGDDEVAAFLETVAM</sequence>
<proteinExistence type="predicted"/>
<organism evidence="3 4">
    <name type="scientific">Hyaloperonospora arabidopsidis (strain Emoy2)</name>
    <name type="common">Downy mildew agent</name>
    <name type="synonym">Peronospora arabidopsidis</name>
    <dbReference type="NCBI Taxonomy" id="559515"/>
    <lineage>
        <taxon>Eukaryota</taxon>
        <taxon>Sar</taxon>
        <taxon>Stramenopiles</taxon>
        <taxon>Oomycota</taxon>
        <taxon>Peronosporomycetes</taxon>
        <taxon>Peronosporales</taxon>
        <taxon>Peronosporaceae</taxon>
        <taxon>Hyaloperonospora</taxon>
    </lineage>
</organism>
<protein>
    <submittedName>
        <fullName evidence="3">Uncharacterized protein</fullName>
    </submittedName>
</protein>
<dbReference type="HOGENOM" id="CLU_039579_0_0_1"/>
<dbReference type="SUPFAM" id="SSF48403">
    <property type="entry name" value="Ankyrin repeat"/>
    <property type="match status" value="1"/>
</dbReference>
<reference evidence="3" key="2">
    <citation type="submission" date="2015-06" db="UniProtKB">
        <authorList>
            <consortium name="EnsemblProtists"/>
        </authorList>
    </citation>
    <scope>IDENTIFICATION</scope>
    <source>
        <strain evidence="3">Emoy2</strain>
    </source>
</reference>
<dbReference type="EnsemblProtists" id="HpaT801108">
    <property type="protein sequence ID" value="HpaP801108"/>
    <property type="gene ID" value="HpaG801108"/>
</dbReference>
<evidence type="ECO:0000256" key="2">
    <source>
        <dbReference type="ARBA" id="ARBA00023043"/>
    </source>
</evidence>
<dbReference type="Proteomes" id="UP000011713">
    <property type="component" value="Unassembled WGS sequence"/>
</dbReference>
<dbReference type="VEuPathDB" id="FungiDB:HpaG801108"/>
<dbReference type="Gene3D" id="1.25.40.20">
    <property type="entry name" value="Ankyrin repeat-containing domain"/>
    <property type="match status" value="2"/>
</dbReference>
<dbReference type="AlphaFoldDB" id="M4B4A9"/>
<dbReference type="OMA" id="HIAVMFE"/>
<dbReference type="PANTHER" id="PTHR24198">
    <property type="entry name" value="ANKYRIN REPEAT AND PROTEIN KINASE DOMAIN-CONTAINING PROTEIN"/>
    <property type="match status" value="1"/>
</dbReference>
<dbReference type="STRING" id="559515.M4B4A9"/>
<evidence type="ECO:0000313" key="4">
    <source>
        <dbReference type="Proteomes" id="UP000011713"/>
    </source>
</evidence>
<reference evidence="4" key="1">
    <citation type="journal article" date="2010" name="Science">
        <title>Signatures of adaptation to obligate biotrophy in the Hyaloperonospora arabidopsidis genome.</title>
        <authorList>
            <person name="Baxter L."/>
            <person name="Tripathy S."/>
            <person name="Ishaque N."/>
            <person name="Boot N."/>
            <person name="Cabral A."/>
            <person name="Kemen E."/>
            <person name="Thines M."/>
            <person name="Ah-Fong A."/>
            <person name="Anderson R."/>
            <person name="Badejoko W."/>
            <person name="Bittner-Eddy P."/>
            <person name="Boore J.L."/>
            <person name="Chibucos M.C."/>
            <person name="Coates M."/>
            <person name="Dehal P."/>
            <person name="Delehaunty K."/>
            <person name="Dong S."/>
            <person name="Downton P."/>
            <person name="Dumas B."/>
            <person name="Fabro G."/>
            <person name="Fronick C."/>
            <person name="Fuerstenberg S.I."/>
            <person name="Fulton L."/>
            <person name="Gaulin E."/>
            <person name="Govers F."/>
            <person name="Hughes L."/>
            <person name="Humphray S."/>
            <person name="Jiang R.H."/>
            <person name="Judelson H."/>
            <person name="Kamoun S."/>
            <person name="Kyung K."/>
            <person name="Meijer H."/>
            <person name="Minx P."/>
            <person name="Morris P."/>
            <person name="Nelson J."/>
            <person name="Phuntumart V."/>
            <person name="Qutob D."/>
            <person name="Rehmany A."/>
            <person name="Rougon-Cardoso A."/>
            <person name="Ryden P."/>
            <person name="Torto-Alalibo T."/>
            <person name="Studholme D."/>
            <person name="Wang Y."/>
            <person name="Win J."/>
            <person name="Wood J."/>
            <person name="Clifton S.W."/>
            <person name="Rogers J."/>
            <person name="Van den Ackerveken G."/>
            <person name="Jones J.D."/>
            <person name="McDowell J.M."/>
            <person name="Beynon J."/>
            <person name="Tyler B.M."/>
        </authorList>
    </citation>
    <scope>NUCLEOTIDE SEQUENCE [LARGE SCALE GENOMIC DNA]</scope>
    <source>
        <strain evidence="4">Emoy2</strain>
    </source>
</reference>